<dbReference type="GO" id="GO:0017111">
    <property type="term" value="F:ribonucleoside triphosphate phosphatase activity"/>
    <property type="evidence" value="ECO:0007669"/>
    <property type="project" value="TreeGrafter"/>
</dbReference>
<comment type="caution">
    <text evidence="1">The sequence shown here is derived from an EMBL/GenBank/DDBJ whole genome shotgun (WGS) entry which is preliminary data.</text>
</comment>
<dbReference type="InterPro" id="IPR017850">
    <property type="entry name" value="Alkaline_phosphatase_core_sf"/>
</dbReference>
<dbReference type="OrthoDB" id="415411at2759"/>
<dbReference type="EMBL" id="CAJVPS010000049">
    <property type="protein sequence ID" value="CAG8445411.1"/>
    <property type="molecule type" value="Genomic_DNA"/>
</dbReference>
<dbReference type="GO" id="GO:0047429">
    <property type="term" value="F:nucleoside triphosphate diphosphatase activity"/>
    <property type="evidence" value="ECO:0007669"/>
    <property type="project" value="TreeGrafter"/>
</dbReference>
<dbReference type="Gene3D" id="3.40.720.10">
    <property type="entry name" value="Alkaline Phosphatase, subunit A"/>
    <property type="match status" value="1"/>
</dbReference>
<dbReference type="CDD" id="cd16018">
    <property type="entry name" value="Enpp"/>
    <property type="match status" value="1"/>
</dbReference>
<dbReference type="SUPFAM" id="SSF53649">
    <property type="entry name" value="Alkaline phosphatase-like"/>
    <property type="match status" value="1"/>
</dbReference>
<keyword evidence="2" id="KW-1185">Reference proteome</keyword>
<dbReference type="GO" id="GO:0009141">
    <property type="term" value="P:nucleoside triphosphate metabolic process"/>
    <property type="evidence" value="ECO:0007669"/>
    <property type="project" value="TreeGrafter"/>
</dbReference>
<name>A0A9N8YND2_9GLOM</name>
<dbReference type="PANTHER" id="PTHR10151:SF120">
    <property type="entry name" value="BIS(5'-ADENOSYL)-TRIPHOSPHATASE"/>
    <property type="match status" value="1"/>
</dbReference>
<accession>A0A9N8YND2</accession>
<proteinExistence type="predicted"/>
<dbReference type="InterPro" id="IPR002591">
    <property type="entry name" value="Phosphodiest/P_Trfase"/>
</dbReference>
<sequence>MSTAPNKRVLLVETRHKKTNTGEKASLMLKRDGVSVKTLEEEVSLLSSLLSKTPCYHPPTFNNGTCDFNSTVILISFDGFRADYLERGLTPVLSKFIHDGIRTEYMIPSFPSVTFPNHYTIITGLYPESHGIVGNEFFDPELNDSFDYANPDKRLQSKWWGGEPLWVTAEKQNQKSGVIMWAGSEVKIKGYLPTYLIPHKRNVTPKDKVAKVMEWLDLPTEKRPTFIAVYVGQPDSAGHRYGPYSKQVDDALKSVDDMTFDLLNGLAIRNLTEIVNVIIVSDHGMSQTNPTNLISLDDFIDTSLIHPVEGFPLGGIRPYNDDDIPEIYATLRKASHDKNWECYLRHRIPKRFNFRASKRISPILCIPTRGWVISTKRDFTFDVVPPGLHGYDHLIHDMKAIFLAHLDLETALRHYLTLLNPSKM</sequence>
<dbReference type="Proteomes" id="UP000789508">
    <property type="component" value="Unassembled WGS sequence"/>
</dbReference>
<dbReference type="Gene3D" id="3.30.1360.180">
    <property type="match status" value="1"/>
</dbReference>
<reference evidence="1" key="1">
    <citation type="submission" date="2021-06" db="EMBL/GenBank/DDBJ databases">
        <authorList>
            <person name="Kallberg Y."/>
            <person name="Tangrot J."/>
            <person name="Rosling A."/>
        </authorList>
    </citation>
    <scope>NUCLEOTIDE SEQUENCE</scope>
    <source>
        <strain evidence="1">FL130A</strain>
    </source>
</reference>
<organism evidence="1 2">
    <name type="scientific">Ambispora leptoticha</name>
    <dbReference type="NCBI Taxonomy" id="144679"/>
    <lineage>
        <taxon>Eukaryota</taxon>
        <taxon>Fungi</taxon>
        <taxon>Fungi incertae sedis</taxon>
        <taxon>Mucoromycota</taxon>
        <taxon>Glomeromycotina</taxon>
        <taxon>Glomeromycetes</taxon>
        <taxon>Archaeosporales</taxon>
        <taxon>Ambisporaceae</taxon>
        <taxon>Ambispora</taxon>
    </lineage>
</organism>
<gene>
    <name evidence="1" type="ORF">ALEPTO_LOCUS641</name>
</gene>
<dbReference type="AlphaFoldDB" id="A0A9N8YND2"/>
<protein>
    <submittedName>
        <fullName evidence="1">10315_t:CDS:1</fullName>
    </submittedName>
</protein>
<dbReference type="PANTHER" id="PTHR10151">
    <property type="entry name" value="ECTONUCLEOTIDE PYROPHOSPHATASE/PHOSPHODIESTERASE"/>
    <property type="match status" value="1"/>
</dbReference>
<evidence type="ECO:0000313" key="2">
    <source>
        <dbReference type="Proteomes" id="UP000789508"/>
    </source>
</evidence>
<evidence type="ECO:0000313" key="1">
    <source>
        <dbReference type="EMBL" id="CAG8445411.1"/>
    </source>
</evidence>
<dbReference type="Pfam" id="PF01663">
    <property type="entry name" value="Phosphodiest"/>
    <property type="match status" value="1"/>
</dbReference>